<evidence type="ECO:0000313" key="3">
    <source>
        <dbReference type="EMBL" id="SDY70256.1"/>
    </source>
</evidence>
<dbReference type="PANTHER" id="PTHR43401:SF2">
    <property type="entry name" value="L-THREONINE 3-DEHYDROGENASE"/>
    <property type="match status" value="1"/>
</dbReference>
<dbReference type="InterPro" id="IPR058932">
    <property type="entry name" value="KDD_N"/>
</dbReference>
<reference evidence="3 4" key="1">
    <citation type="submission" date="2016-10" db="EMBL/GenBank/DDBJ databases">
        <authorList>
            <person name="de Groot N.N."/>
        </authorList>
    </citation>
    <scope>NUCLEOTIDE SEQUENCE [LARGE SCALE GENOMIC DNA]</scope>
    <source>
        <strain evidence="3 4">DSM 21650</strain>
    </source>
</reference>
<dbReference type="Proteomes" id="UP000198625">
    <property type="component" value="Unassembled WGS sequence"/>
</dbReference>
<dbReference type="GO" id="GO:0016491">
    <property type="term" value="F:oxidoreductase activity"/>
    <property type="evidence" value="ECO:0007669"/>
    <property type="project" value="UniProtKB-KW"/>
</dbReference>
<organism evidence="3 4">
    <name type="scientific">Proteiniborus ethanoligenes</name>
    <dbReference type="NCBI Taxonomy" id="415015"/>
    <lineage>
        <taxon>Bacteria</taxon>
        <taxon>Bacillati</taxon>
        <taxon>Bacillota</taxon>
        <taxon>Clostridia</taxon>
        <taxon>Eubacteriales</taxon>
        <taxon>Proteiniborus</taxon>
    </lineage>
</organism>
<evidence type="ECO:0000313" key="4">
    <source>
        <dbReference type="Proteomes" id="UP000198625"/>
    </source>
</evidence>
<protein>
    <submittedName>
        <fullName evidence="3">L-erythro-3,5-diaminohexanoate dehydrogenase</fullName>
    </submittedName>
</protein>
<dbReference type="RefSeq" id="WP_091727257.1">
    <property type="nucleotide sequence ID" value="NZ_FNQE01000005.1"/>
</dbReference>
<dbReference type="InterPro" id="IPR036291">
    <property type="entry name" value="NAD(P)-bd_dom_sf"/>
</dbReference>
<dbReference type="AlphaFoldDB" id="A0A1H3M112"/>
<dbReference type="EMBL" id="FNQE01000005">
    <property type="protein sequence ID" value="SDY70256.1"/>
    <property type="molecule type" value="Genomic_DNA"/>
</dbReference>
<accession>A0A1H3M112</accession>
<dbReference type="OrthoDB" id="48703at2"/>
<dbReference type="STRING" id="415015.SAMN05660462_00688"/>
<dbReference type="PANTHER" id="PTHR43401">
    <property type="entry name" value="L-THREONINE 3-DEHYDROGENASE"/>
    <property type="match status" value="1"/>
</dbReference>
<keyword evidence="1" id="KW-0560">Oxidoreductase</keyword>
<proteinExistence type="predicted"/>
<dbReference type="Gene3D" id="3.90.180.10">
    <property type="entry name" value="Medium-chain alcohol dehydrogenases, catalytic domain"/>
    <property type="match status" value="1"/>
</dbReference>
<dbReference type="Gene3D" id="3.40.50.720">
    <property type="entry name" value="NAD(P)-binding Rossmann-like Domain"/>
    <property type="match status" value="1"/>
</dbReference>
<evidence type="ECO:0000256" key="1">
    <source>
        <dbReference type="ARBA" id="ARBA00023002"/>
    </source>
</evidence>
<feature type="domain" description="L-erythro-3,5-diaminohexanoate dehydrogenase N-terminal" evidence="2">
    <location>
        <begin position="10"/>
        <end position="157"/>
    </location>
</feature>
<evidence type="ECO:0000259" key="2">
    <source>
        <dbReference type="Pfam" id="PF26370"/>
    </source>
</evidence>
<name>A0A1H3M112_9FIRM</name>
<dbReference type="InterPro" id="IPR050129">
    <property type="entry name" value="Zn_alcohol_dh"/>
</dbReference>
<sequence>MKKGCPYGTHRVIEPKGVLPQPALKIDNDMEIYDNEILIDVQTLNIDSASFTQIKEEAQGDIEKIKEIMKNIVATRGKHQNPVTGSGGMLIGTVEKIGPALEGKTDLKVGDKIATLVSLSLTPLRIDEFLETRKDIDQVDIKGKAILFQSGIYAVLPKDLPENLALSVLDVAGAPAQAAKLVKPGDYVVVIGGTGKSGMLCLYEAKKRVGVTGKVICVGSTDKSVARAKGANLADEYIKVDATDALALHDKVKELTNGRMADVTINCVNIPNTEMTSILSTKNEGLIYFFSMATSFTKAALGAEGVGKDVTMIVGNGYTKGHAEIALQIMRESETLRKIYEELYG</sequence>
<gene>
    <name evidence="3" type="ORF">SAMN05660462_00688</name>
</gene>
<dbReference type="SUPFAM" id="SSF51735">
    <property type="entry name" value="NAD(P)-binding Rossmann-fold domains"/>
    <property type="match status" value="1"/>
</dbReference>
<keyword evidence="4" id="KW-1185">Reference proteome</keyword>
<dbReference type="Pfam" id="PF26370">
    <property type="entry name" value="KDD_N"/>
    <property type="match status" value="1"/>
</dbReference>